<keyword evidence="3" id="KW-0472">Membrane</keyword>
<keyword evidence="3" id="KW-0106">Calcium</keyword>
<comment type="function">
    <text evidence="3">Acts as a calcium sensor. CBL proteins interact with CIPK serine-threonine protein kinases. Binding of a CBL protein to the regulatory NAF domain of a CIPK protein lead to the activation of the kinase in a calcium-dependent manner.</text>
</comment>
<evidence type="ECO:0000313" key="6">
    <source>
        <dbReference type="Proteomes" id="UP000712281"/>
    </source>
</evidence>
<dbReference type="AlphaFoldDB" id="A0A8S9G4W3"/>
<feature type="domain" description="EF-hand" evidence="4">
    <location>
        <begin position="277"/>
        <end position="312"/>
    </location>
</feature>
<reference evidence="5" key="1">
    <citation type="submission" date="2019-12" db="EMBL/GenBank/DDBJ databases">
        <title>Genome sequencing and annotation of Brassica cretica.</title>
        <authorList>
            <person name="Studholme D.J."/>
            <person name="Sarris P.F."/>
        </authorList>
    </citation>
    <scope>NUCLEOTIDE SEQUENCE</scope>
    <source>
        <strain evidence="5">PFS-001/15</strain>
        <tissue evidence="5">Leaf</tissue>
    </source>
</reference>
<dbReference type="SMART" id="SM00054">
    <property type="entry name" value="EFh"/>
    <property type="match status" value="4"/>
</dbReference>
<evidence type="ECO:0000259" key="4">
    <source>
        <dbReference type="PROSITE" id="PS50222"/>
    </source>
</evidence>
<organism evidence="5 6">
    <name type="scientific">Brassica cretica</name>
    <name type="common">Mustard</name>
    <dbReference type="NCBI Taxonomy" id="69181"/>
    <lineage>
        <taxon>Eukaryota</taxon>
        <taxon>Viridiplantae</taxon>
        <taxon>Streptophyta</taxon>
        <taxon>Embryophyta</taxon>
        <taxon>Tracheophyta</taxon>
        <taxon>Spermatophyta</taxon>
        <taxon>Magnoliopsida</taxon>
        <taxon>eudicotyledons</taxon>
        <taxon>Gunneridae</taxon>
        <taxon>Pentapetalae</taxon>
        <taxon>rosids</taxon>
        <taxon>malvids</taxon>
        <taxon>Brassicales</taxon>
        <taxon>Brassicaceae</taxon>
        <taxon>Brassiceae</taxon>
        <taxon>Brassica</taxon>
    </lineage>
</organism>
<keyword evidence="1 3" id="KW-0677">Repeat</keyword>
<sequence length="388" mass="44637">MENHRRRSLLDDDGEIGLQHGNSELEGEMMMQCLDALKHFSIFLLTCCDSDRHHHSRGLPNPKDLAKGTVFTVNEIEALYEMFTSISKAGLIDKEQFQLVLFKSNRKKSLFADRAFDLFDTKHTGILDFETFARAISVFHPKARMEDKLECKHGNSELEGEMMMQCLDALKHFSIFLLTCCDSDRHHHSRGLPNPKDLAKGTVFTVNEIEALYEMFTSISKAGLIDKEQFQLVLFKSNRKKSLFADRAFDLFDTKHTGILDFETFARAISVFHPKARMEDKLEFAFKLYDLKHQGFIERQELRQMMVATLAESGMNLSDGVIEIIIDKTFEEADSKMDGKIDKEEWQSLVLRHPSLLQNMTLQHLKDITKTFPNFVFYTIVTDNPSSG</sequence>
<dbReference type="PANTHER" id="PTHR23056">
    <property type="entry name" value="CALCINEURIN B"/>
    <property type="match status" value="1"/>
</dbReference>
<proteinExistence type="inferred from homology"/>
<keyword evidence="3" id="KW-0479">Metal-binding</keyword>
<feature type="domain" description="EF-hand" evidence="4">
    <location>
        <begin position="321"/>
        <end position="356"/>
    </location>
</feature>
<evidence type="ECO:0000256" key="2">
    <source>
        <dbReference type="ARBA" id="ARBA00023774"/>
    </source>
</evidence>
<dbReference type="Gene3D" id="1.10.238.10">
    <property type="entry name" value="EF-hand"/>
    <property type="match status" value="2"/>
</dbReference>
<dbReference type="GO" id="GO:0005509">
    <property type="term" value="F:calcium ion binding"/>
    <property type="evidence" value="ECO:0007669"/>
    <property type="project" value="UniProtKB-UniRule"/>
</dbReference>
<dbReference type="GO" id="GO:0019900">
    <property type="term" value="F:kinase binding"/>
    <property type="evidence" value="ECO:0007669"/>
    <property type="project" value="UniProtKB-UniRule"/>
</dbReference>
<comment type="caution">
    <text evidence="5">The sequence shown here is derived from an EMBL/GenBank/DDBJ whole genome shotgun (WGS) entry which is preliminary data.</text>
</comment>
<dbReference type="Pfam" id="PF13202">
    <property type="entry name" value="EF-hand_5"/>
    <property type="match status" value="2"/>
</dbReference>
<feature type="domain" description="EF-hand" evidence="4">
    <location>
        <begin position="107"/>
        <end position="142"/>
    </location>
</feature>
<dbReference type="GO" id="GO:0016020">
    <property type="term" value="C:membrane"/>
    <property type="evidence" value="ECO:0007669"/>
    <property type="project" value="UniProtKB-SubCell"/>
</dbReference>
<name>A0A8S9G4W3_BRACR</name>
<feature type="domain" description="EF-hand" evidence="4">
    <location>
        <begin position="240"/>
        <end position="275"/>
    </location>
</feature>
<dbReference type="CDD" id="cd00051">
    <property type="entry name" value="EFh"/>
    <property type="match status" value="1"/>
</dbReference>
<dbReference type="PANTHER" id="PTHR23056:SF141">
    <property type="entry name" value="CALCINEURIN B-LIKE PROTEIN 6"/>
    <property type="match status" value="1"/>
</dbReference>
<evidence type="ECO:0000313" key="5">
    <source>
        <dbReference type="EMBL" id="KAF2540279.1"/>
    </source>
</evidence>
<dbReference type="InterPro" id="IPR011992">
    <property type="entry name" value="EF-hand-dom_pair"/>
</dbReference>
<dbReference type="GO" id="GO:0019722">
    <property type="term" value="P:calcium-mediated signaling"/>
    <property type="evidence" value="ECO:0007669"/>
    <property type="project" value="UniProtKB-UniRule"/>
</dbReference>
<comment type="subcellular location">
    <subcellularLocation>
        <location evidence="3">Membrane</location>
    </subcellularLocation>
</comment>
<evidence type="ECO:0000256" key="3">
    <source>
        <dbReference type="RuleBase" id="RU369080"/>
    </source>
</evidence>
<accession>A0A8S9G4W3</accession>
<dbReference type="FunFam" id="1.10.238.10:FF:000073">
    <property type="entry name" value="calcineurin B-like protein 3"/>
    <property type="match status" value="1"/>
</dbReference>
<dbReference type="InterPro" id="IPR002048">
    <property type="entry name" value="EF_hand_dom"/>
</dbReference>
<dbReference type="Proteomes" id="UP000712281">
    <property type="component" value="Unassembled WGS sequence"/>
</dbReference>
<protein>
    <recommendedName>
        <fullName evidence="3">Calcineurin B-like protein</fullName>
    </recommendedName>
</protein>
<dbReference type="SUPFAM" id="SSF47473">
    <property type="entry name" value="EF-hand"/>
    <property type="match status" value="2"/>
</dbReference>
<dbReference type="InterPro" id="IPR045198">
    <property type="entry name" value="CNBL1-10"/>
</dbReference>
<evidence type="ECO:0000256" key="1">
    <source>
        <dbReference type="ARBA" id="ARBA00022737"/>
    </source>
</evidence>
<gene>
    <name evidence="5" type="ORF">F2Q68_00030519</name>
</gene>
<comment type="similarity">
    <text evidence="2 3">Belongs to the calcineurin regulatory subunit family.</text>
</comment>
<dbReference type="EMBL" id="QGKW02002005">
    <property type="protein sequence ID" value="KAF2540279.1"/>
    <property type="molecule type" value="Genomic_DNA"/>
</dbReference>
<comment type="subunit">
    <text evidence="3">Homodimer. Interacts with CIPK.</text>
</comment>
<dbReference type="PROSITE" id="PS50222">
    <property type="entry name" value="EF_HAND_2"/>
    <property type="match status" value="4"/>
</dbReference>